<proteinExistence type="predicted"/>
<feature type="domain" description="Metalloenzyme" evidence="1">
    <location>
        <begin position="110"/>
        <end position="288"/>
    </location>
</feature>
<dbReference type="Pfam" id="PF01676">
    <property type="entry name" value="Metalloenzyme"/>
    <property type="match status" value="1"/>
</dbReference>
<dbReference type="GO" id="GO:0003824">
    <property type="term" value="F:catalytic activity"/>
    <property type="evidence" value="ECO:0007669"/>
    <property type="project" value="InterPro"/>
</dbReference>
<dbReference type="Gene3D" id="3.40.720.10">
    <property type="entry name" value="Alkaline Phosphatase, subunit A"/>
    <property type="match status" value="2"/>
</dbReference>
<evidence type="ECO:0000313" key="2">
    <source>
        <dbReference type="EMBL" id="ALJ01613.1"/>
    </source>
</evidence>
<dbReference type="GO" id="GO:0046872">
    <property type="term" value="F:metal ion binding"/>
    <property type="evidence" value="ECO:0007669"/>
    <property type="project" value="InterPro"/>
</dbReference>
<dbReference type="KEGG" id="rti:DC20_20820"/>
<dbReference type="STRING" id="512763.DC20_20820"/>
<keyword evidence="3" id="KW-1185">Reference proteome</keyword>
<accession>A0A0P0C8G5</accession>
<dbReference type="InterPro" id="IPR006124">
    <property type="entry name" value="Metalloenzyme"/>
</dbReference>
<name>A0A0P0C8G5_9BACT</name>
<dbReference type="SUPFAM" id="SSF53649">
    <property type="entry name" value="Alkaline phosphatase-like"/>
    <property type="match status" value="1"/>
</dbReference>
<dbReference type="PATRIC" id="fig|512763.3.peg.4573"/>
<dbReference type="InterPro" id="IPR017850">
    <property type="entry name" value="Alkaline_phosphatase_core_sf"/>
</dbReference>
<dbReference type="Proteomes" id="UP000061382">
    <property type="component" value="Chromosome"/>
</dbReference>
<dbReference type="EMBL" id="CP012643">
    <property type="protein sequence ID" value="ALJ01613.1"/>
    <property type="molecule type" value="Genomic_DNA"/>
</dbReference>
<organism evidence="2 3">
    <name type="scientific">Rufibacter tibetensis</name>
    <dbReference type="NCBI Taxonomy" id="512763"/>
    <lineage>
        <taxon>Bacteria</taxon>
        <taxon>Pseudomonadati</taxon>
        <taxon>Bacteroidota</taxon>
        <taxon>Cytophagia</taxon>
        <taxon>Cytophagales</taxon>
        <taxon>Hymenobacteraceae</taxon>
        <taxon>Rufibacter</taxon>
    </lineage>
</organism>
<reference evidence="2 3" key="1">
    <citation type="submission" date="2015-08" db="EMBL/GenBank/DDBJ databases">
        <title>Complete genome sequence of Rufibacter tibetensis strain 1351t, a radiation-resistant bacterium from tibet plateau.</title>
        <authorList>
            <person name="Dai J."/>
        </authorList>
    </citation>
    <scope>NUCLEOTIDE SEQUENCE [LARGE SCALE GENOMIC DNA]</scope>
    <source>
        <strain evidence="2 3">1351</strain>
    </source>
</reference>
<sequence>MVLSFISVCNAAPEKPKKKRTKNVVILVIDGPRYTETWGDPSLQYIPNMAKTLRPQGTFFSHFYNDGYTYTTSGHTAITTGVRQPIDNDGLELPLNPSIFQAWLKKSGKAATKAWIIASKDKLSVLANTTNPEWKDTYQPESNCGTDGVGNGYRADSTTIRVAKQILTKHKPNLVLINLLQPDGAGHAANWEAYLRGISTSDHYAKLLWDFIQINKNYKDKTALLITNDHGRHLDGILDGYVSHGDDCEGCRHISLLALGPDFQKGLIIETTYNLTDIATTVAQLLKFRIPTSQGKIIRELL</sequence>
<gene>
    <name evidence="2" type="ORF">DC20_20820</name>
</gene>
<protein>
    <submittedName>
        <fullName evidence="2">Sulfatase</fullName>
    </submittedName>
</protein>
<dbReference type="AlphaFoldDB" id="A0A0P0C8G5"/>
<evidence type="ECO:0000313" key="3">
    <source>
        <dbReference type="Proteomes" id="UP000061382"/>
    </source>
</evidence>
<evidence type="ECO:0000259" key="1">
    <source>
        <dbReference type="Pfam" id="PF01676"/>
    </source>
</evidence>